<evidence type="ECO:0000256" key="4">
    <source>
        <dbReference type="ARBA" id="ARBA00022475"/>
    </source>
</evidence>
<dbReference type="PANTHER" id="PTHR30425">
    <property type="entry name" value="PHOSPHATE TRANSPORT SYSTEM PERMEASE PROTEIN PST"/>
    <property type="match status" value="1"/>
</dbReference>
<evidence type="ECO:0000256" key="9">
    <source>
        <dbReference type="SAM" id="Phobius"/>
    </source>
</evidence>
<comment type="caution">
    <text evidence="11">The sequence shown here is derived from an EMBL/GenBank/DDBJ whole genome shotgun (WGS) entry which is preliminary data.</text>
</comment>
<dbReference type="SUPFAM" id="SSF161098">
    <property type="entry name" value="MetI-like"/>
    <property type="match status" value="1"/>
</dbReference>
<keyword evidence="4" id="KW-1003">Cell membrane</keyword>
<name>K1R8X9_9ZZZZ</name>
<feature type="transmembrane region" description="Helical" evidence="9">
    <location>
        <begin position="41"/>
        <end position="63"/>
    </location>
</feature>
<dbReference type="AlphaFoldDB" id="K1R8X9"/>
<keyword evidence="3" id="KW-0813">Transport</keyword>
<evidence type="ECO:0000256" key="8">
    <source>
        <dbReference type="ARBA" id="ARBA00023136"/>
    </source>
</evidence>
<evidence type="ECO:0000313" key="11">
    <source>
        <dbReference type="EMBL" id="EKC45422.1"/>
    </source>
</evidence>
<organism evidence="11">
    <name type="scientific">human gut metagenome</name>
    <dbReference type="NCBI Taxonomy" id="408170"/>
    <lineage>
        <taxon>unclassified sequences</taxon>
        <taxon>metagenomes</taxon>
        <taxon>organismal metagenomes</taxon>
    </lineage>
</organism>
<keyword evidence="7 9" id="KW-1133">Transmembrane helix</keyword>
<feature type="non-terminal residue" evidence="11">
    <location>
        <position position="203"/>
    </location>
</feature>
<dbReference type="PANTHER" id="PTHR30425:SF1">
    <property type="entry name" value="PHOSPHATE TRANSPORT SYSTEM PERMEASE PROTEIN PSTC"/>
    <property type="match status" value="1"/>
</dbReference>
<dbReference type="InterPro" id="IPR051124">
    <property type="entry name" value="Phosphate_Transport_Permease"/>
</dbReference>
<dbReference type="InterPro" id="IPR000515">
    <property type="entry name" value="MetI-like"/>
</dbReference>
<feature type="transmembrane region" description="Helical" evidence="9">
    <location>
        <begin position="92"/>
        <end position="125"/>
    </location>
</feature>
<evidence type="ECO:0000256" key="2">
    <source>
        <dbReference type="ARBA" id="ARBA00007069"/>
    </source>
</evidence>
<dbReference type="GO" id="GO:0006817">
    <property type="term" value="P:phosphate ion transport"/>
    <property type="evidence" value="ECO:0007669"/>
    <property type="project" value="UniProtKB-KW"/>
</dbReference>
<evidence type="ECO:0000256" key="1">
    <source>
        <dbReference type="ARBA" id="ARBA00004651"/>
    </source>
</evidence>
<keyword evidence="5" id="KW-0592">Phosphate transport</keyword>
<dbReference type="GO" id="GO:0055085">
    <property type="term" value="P:transmembrane transport"/>
    <property type="evidence" value="ECO:0007669"/>
    <property type="project" value="InterPro"/>
</dbReference>
<gene>
    <name evidence="11" type="ORF">LEA_20238</name>
</gene>
<dbReference type="GO" id="GO:0005886">
    <property type="term" value="C:plasma membrane"/>
    <property type="evidence" value="ECO:0007669"/>
    <property type="project" value="UniProtKB-SubCell"/>
</dbReference>
<evidence type="ECO:0000256" key="3">
    <source>
        <dbReference type="ARBA" id="ARBA00022448"/>
    </source>
</evidence>
<accession>K1R8X9</accession>
<feature type="domain" description="ABC transmembrane type-1" evidence="10">
    <location>
        <begin position="96"/>
        <end position="203"/>
    </location>
</feature>
<dbReference type="PROSITE" id="PS50928">
    <property type="entry name" value="ABC_TM1"/>
    <property type="match status" value="1"/>
</dbReference>
<evidence type="ECO:0000256" key="7">
    <source>
        <dbReference type="ARBA" id="ARBA00022989"/>
    </source>
</evidence>
<feature type="transmembrane region" description="Helical" evidence="9">
    <location>
        <begin position="176"/>
        <end position="198"/>
    </location>
</feature>
<dbReference type="Gene3D" id="1.10.3720.10">
    <property type="entry name" value="MetI-like"/>
    <property type="match status" value="1"/>
</dbReference>
<keyword evidence="8 9" id="KW-0472">Membrane</keyword>
<evidence type="ECO:0000256" key="5">
    <source>
        <dbReference type="ARBA" id="ARBA00022592"/>
    </source>
</evidence>
<protein>
    <submittedName>
        <fullName evidence="11">Phosphate ABC transporter, inner membrane subunit PstC</fullName>
    </submittedName>
</protein>
<sequence>MVYLEKTSGAAVAVGSVGKQRSAIRSKKSGFTNVTERVMKYIFTVCGITAVACVLMITIYMIISGAPAIGKIGLTDFLFGDTWYAKKEQFGILPLILTSVFGTLGAIVIGVPIGLLTAVFLSELAPKAMKNVVKPAVELLAGIPSVIYGLLGANLVKPLMYALEEIIYANDPTHQFTGGANLASAIIVLAIMILPTIINISEN</sequence>
<dbReference type="EMBL" id="AJWY01013909">
    <property type="protein sequence ID" value="EKC45422.1"/>
    <property type="molecule type" value="Genomic_DNA"/>
</dbReference>
<feature type="transmembrane region" description="Helical" evidence="9">
    <location>
        <begin position="137"/>
        <end position="156"/>
    </location>
</feature>
<reference evidence="11" key="1">
    <citation type="journal article" date="2013" name="Environ. Microbiol.">
        <title>Microbiota from the distal guts of lean and obese adolescents exhibit partial functional redundancy besides clear differences in community structure.</title>
        <authorList>
            <person name="Ferrer M."/>
            <person name="Ruiz A."/>
            <person name="Lanza F."/>
            <person name="Haange S.B."/>
            <person name="Oberbach A."/>
            <person name="Till H."/>
            <person name="Bargiela R."/>
            <person name="Campoy C."/>
            <person name="Segura M.T."/>
            <person name="Richter M."/>
            <person name="von Bergen M."/>
            <person name="Seifert J."/>
            <person name="Suarez A."/>
        </authorList>
    </citation>
    <scope>NUCLEOTIDE SEQUENCE</scope>
</reference>
<proteinExistence type="inferred from homology"/>
<evidence type="ECO:0000256" key="6">
    <source>
        <dbReference type="ARBA" id="ARBA00022692"/>
    </source>
</evidence>
<comment type="similarity">
    <text evidence="2">Belongs to the binding-protein-dependent transport system permease family. CysTW subfamily.</text>
</comment>
<evidence type="ECO:0000259" key="10">
    <source>
        <dbReference type="PROSITE" id="PS50928"/>
    </source>
</evidence>
<keyword evidence="6 9" id="KW-0812">Transmembrane</keyword>
<dbReference type="InterPro" id="IPR035906">
    <property type="entry name" value="MetI-like_sf"/>
</dbReference>
<comment type="subcellular location">
    <subcellularLocation>
        <location evidence="1">Cell membrane</location>
        <topology evidence="1">Multi-pass membrane protein</topology>
    </subcellularLocation>
</comment>